<evidence type="ECO:0000259" key="2">
    <source>
        <dbReference type="PROSITE" id="PS00028"/>
    </source>
</evidence>
<dbReference type="InterPro" id="IPR012337">
    <property type="entry name" value="RNaseH-like_sf"/>
</dbReference>
<dbReference type="EMBL" id="LSRX01000006">
    <property type="protein sequence ID" value="OLQ15206.1"/>
    <property type="molecule type" value="Genomic_DNA"/>
</dbReference>
<gene>
    <name evidence="3" type="ORF">AK812_SmicGene632</name>
</gene>
<dbReference type="SUPFAM" id="SSF56219">
    <property type="entry name" value="DNase I-like"/>
    <property type="match status" value="1"/>
</dbReference>
<feature type="region of interest" description="Disordered" evidence="1">
    <location>
        <begin position="209"/>
        <end position="253"/>
    </location>
</feature>
<keyword evidence="4" id="KW-1185">Reference proteome</keyword>
<dbReference type="InterPro" id="IPR036397">
    <property type="entry name" value="RNaseH_sf"/>
</dbReference>
<dbReference type="InterPro" id="IPR036691">
    <property type="entry name" value="Endo/exonu/phosph_ase_sf"/>
</dbReference>
<accession>A0A1Q9F6A6</accession>
<feature type="region of interest" description="Disordered" evidence="1">
    <location>
        <begin position="88"/>
        <end position="129"/>
    </location>
</feature>
<dbReference type="Gene3D" id="3.60.10.10">
    <property type="entry name" value="Endonuclease/exonuclease/phosphatase"/>
    <property type="match status" value="1"/>
</dbReference>
<dbReference type="Proteomes" id="UP000186817">
    <property type="component" value="Unassembled WGS sequence"/>
</dbReference>
<dbReference type="PROSITE" id="PS00028">
    <property type="entry name" value="ZINC_FINGER_C2H2_1"/>
    <property type="match status" value="1"/>
</dbReference>
<evidence type="ECO:0000256" key="1">
    <source>
        <dbReference type="SAM" id="MobiDB-lite"/>
    </source>
</evidence>
<comment type="caution">
    <text evidence="3">The sequence shown here is derived from an EMBL/GenBank/DDBJ whole genome shotgun (WGS) entry which is preliminary data.</text>
</comment>
<dbReference type="SUPFAM" id="SSF53098">
    <property type="entry name" value="Ribonuclease H-like"/>
    <property type="match status" value="1"/>
</dbReference>
<protein>
    <recommendedName>
        <fullName evidence="2">C2H2-type domain-containing protein</fullName>
    </recommendedName>
</protein>
<evidence type="ECO:0000313" key="4">
    <source>
        <dbReference type="Proteomes" id="UP000186817"/>
    </source>
</evidence>
<sequence>MQCIPFPPARQPERRKILILDCRALLKGFMWRFFTGEHVVLQHLADVFADYCPNTHLVVFKGADILHTEDGLCAKVAHGTVLKVEFQEEETAAEDSSHNPSSLDDNADPDAHDGMPQEQTADVNTPQLDPLPHEVTTAFAILVPGYQVESEQPCVGLLDARRIYRGGEIPWGWCLAVAEHPRDQKWVYIAQGTVLTVICRPYPQRVRPEATESYGQPHDIEETQADSPSHAPTDQPVADPERPPNQYSGGPPALRNEEIAITAALLWLAQSPGICKIAQALVHYDCLGAGHAATGEWNPGSPFASRLRDTQRWLDVFLDAPIQYRHVKAHNGHPLNDAVDALAKQVSQGNIVLGSPPPTCVAAVCYADLSWLATAYRPDANTALPLRGTFAMQWGSRQFATSSPLAPDELVPTQPILAGGIQGEDKRFELCAISLNVQGFGGQHKYIEDQLEPSQCNIVFFQETKTAESLCHSKAFLRLHTDAKKHWGTSIWISRTRGVCYCNGRPCHVRETDIHIVLESERLLILTLQVGELKITAFSAHCPHSGRRSEADKFLAQLHQALHPHRHSTIIVGGIDLNGRPPLHVASTTGDLDFGDDDETGTIATKFFADLGLWLPSTFSRLHTGESYTYRHPSGAEHRIDFILLGGRNHVREAHSQVLYDFDTGSVGEDHHPVQCHVIGSLGPCAGDRKLRRTKYDVTAMLTTEGKRQIAEAMTKYVSPAWYVHPDEHCKHLTEYLQKVMEEHFTLSEYRPRATYIPDEIWTLRDAKIALRRRTRHRKQFWHDLYARAFQQWRRQESYAVVPLIQRHSILYQITSAAIKFATARIKRGIRLAKTDYLRNLVHVQGDRASDVLQKAKQAGIGGKKSQSPFRPFPILLKQDGSFACNRADRDQVWLRHFGDQEYGQVLPISEFVNLQPETLKIDDELHWECVHLPSPGDIEAVLRQLPRKKAAGLDMVPGELLKAAPAQMAMALQPLMTKSAANLRQPVQWRGGLLFEAWKRSSSQREAAAYRSLYVASTVGKVYHKVMRRKVQGEVEQTLHDFHLGARKHAPVSMPALYVLAHQRLGVRLNLSTATLFLDTHAAYYRIVRDLAVGCIYDDEAVISLFKHFSLDEEDLQEMMSVVTEGGTFADGGIPSTIRHTAKDLHHFTWFVTPHTSGNSLCRTAAGSRPGESWADTVYAFIYGRVLNKIGEVARGEELAPVHYRDAEFGVYAQSDDGSPVSGQDATWADDSAWPIIADCPETLLRKASRLCSLVISQCTSHGMKPNFGRNKTALMFVLRGKGAVRAARSAFRAGKAALHLKDLNLDVPTTNQYRHLGGLIDHKTHLVAEARQRLAVAAQAFDKGQNLLYTNPTIPLHVRASLLQTSVTATFHNLAIWTPTGPGWTMLCQGYMRLVKRFLSRQFPGETFFRLPTPAALLITGCLPIEILARKARLSLLVSLCRSGPDSLWAVLQAEQSWLGTLRDDLHWLAEDKPDKWPKTCGAAWPEWQTLLTRHTMWFKRQTRHRAETELTSFSHKAALGLMLWALYKRASDVLGFHTEPTRCEWRCGPCSRSYKTKGALGAHFFKTHGRRAKYRAVVQGYGSRGWRKAEVDSFHPAVPQQQHEGLSAQASDDWDEVQKAAHLALCEVLLDGSVPETVEGLVTVVRDTVNRFPLYEEEAKHTIEFVYHEVKEVHDDLLDEGWTQATVQVVEEAFEQLLTTTWHSDEQKQRSDERITTLEDILNVVSETQWSEIWSRTRCLHGTPSTALYELHSGWEAELLESCRTVDVSAVQRHLFPVVPLALRRTWDDILKGGTPTLVAPGDFWGHPAAAPFATHFMEQYMEALAHELRESGVTVYGMRFTDAAARMASLSMDEEVREINDIWQLPHREAHGVVFTVGRNVSLNILPLVVHLPIRSWRTLSERKKTDWQLGI</sequence>
<evidence type="ECO:0000313" key="3">
    <source>
        <dbReference type="EMBL" id="OLQ15206.1"/>
    </source>
</evidence>
<reference evidence="3 4" key="1">
    <citation type="submission" date="2016-02" db="EMBL/GenBank/DDBJ databases">
        <title>Genome analysis of coral dinoflagellate symbionts highlights evolutionary adaptations to a symbiotic lifestyle.</title>
        <authorList>
            <person name="Aranda M."/>
            <person name="Li Y."/>
            <person name="Liew Y.J."/>
            <person name="Baumgarten S."/>
            <person name="Simakov O."/>
            <person name="Wilson M."/>
            <person name="Piel J."/>
            <person name="Ashoor H."/>
            <person name="Bougouffa S."/>
            <person name="Bajic V.B."/>
            <person name="Ryu T."/>
            <person name="Ravasi T."/>
            <person name="Bayer T."/>
            <person name="Micklem G."/>
            <person name="Kim H."/>
            <person name="Bhak J."/>
            <person name="Lajeunesse T.C."/>
            <person name="Voolstra C.R."/>
        </authorList>
    </citation>
    <scope>NUCLEOTIDE SEQUENCE [LARGE SCALE GENOMIC DNA]</scope>
    <source>
        <strain evidence="3 4">CCMP2467</strain>
    </source>
</reference>
<dbReference type="InterPro" id="IPR013087">
    <property type="entry name" value="Znf_C2H2_type"/>
</dbReference>
<dbReference type="Gene3D" id="3.30.420.10">
    <property type="entry name" value="Ribonuclease H-like superfamily/Ribonuclease H"/>
    <property type="match status" value="1"/>
</dbReference>
<proteinExistence type="predicted"/>
<name>A0A1Q9F6A6_SYMMI</name>
<feature type="compositionally biased region" description="Polar residues" evidence="1">
    <location>
        <begin position="117"/>
        <end position="127"/>
    </location>
</feature>
<feature type="domain" description="C2H2-type" evidence="2">
    <location>
        <begin position="1550"/>
        <end position="1571"/>
    </location>
</feature>
<organism evidence="3 4">
    <name type="scientific">Symbiodinium microadriaticum</name>
    <name type="common">Dinoflagellate</name>
    <name type="synonym">Zooxanthella microadriatica</name>
    <dbReference type="NCBI Taxonomy" id="2951"/>
    <lineage>
        <taxon>Eukaryota</taxon>
        <taxon>Sar</taxon>
        <taxon>Alveolata</taxon>
        <taxon>Dinophyceae</taxon>
        <taxon>Suessiales</taxon>
        <taxon>Symbiodiniaceae</taxon>
        <taxon>Symbiodinium</taxon>
    </lineage>
</organism>
<dbReference type="GO" id="GO:0003676">
    <property type="term" value="F:nucleic acid binding"/>
    <property type="evidence" value="ECO:0007669"/>
    <property type="project" value="InterPro"/>
</dbReference>
<dbReference type="OrthoDB" id="415521at2759"/>